<dbReference type="Proteomes" id="UP000018050">
    <property type="component" value="Unassembled WGS sequence"/>
</dbReference>
<feature type="compositionally biased region" description="Basic and acidic residues" evidence="1">
    <location>
        <begin position="523"/>
        <end position="532"/>
    </location>
</feature>
<dbReference type="OMA" id="RIKANWS"/>
<dbReference type="EMBL" id="HG671968">
    <property type="protein sequence ID" value="CDI82017.1"/>
    <property type="molecule type" value="Genomic_DNA"/>
</dbReference>
<reference evidence="2" key="1">
    <citation type="submission" date="2013-10" db="EMBL/GenBank/DDBJ databases">
        <title>Genomic analysis of the causative agents of coccidiosis in chickens.</title>
        <authorList>
            <person name="Reid A.J."/>
            <person name="Blake D."/>
            <person name="Billington K."/>
            <person name="Browne H."/>
            <person name="Dunn M."/>
            <person name="Hung S."/>
            <person name="Kawahara F."/>
            <person name="Miranda-Saavedra D."/>
            <person name="Mourier T."/>
            <person name="Nagra H."/>
            <person name="Otto T.D."/>
            <person name="Rawlings N."/>
            <person name="Sanchez A."/>
            <person name="Sanders M."/>
            <person name="Subramaniam C."/>
            <person name="Tay Y."/>
            <person name="Dear P."/>
            <person name="Doerig C."/>
            <person name="Gruber A."/>
            <person name="Parkinson J."/>
            <person name="Shirley M."/>
            <person name="Wan K.L."/>
            <person name="Berriman M."/>
            <person name="Tomley F."/>
            <person name="Pain A."/>
        </authorList>
    </citation>
    <scope>NUCLEOTIDE SEQUENCE</scope>
    <source>
        <strain evidence="2">Houghton</strain>
    </source>
</reference>
<dbReference type="AlphaFoldDB" id="U6GR44"/>
<organism evidence="2 3">
    <name type="scientific">Eimeria acervulina</name>
    <name type="common">Coccidian parasite</name>
    <dbReference type="NCBI Taxonomy" id="5801"/>
    <lineage>
        <taxon>Eukaryota</taxon>
        <taxon>Sar</taxon>
        <taxon>Alveolata</taxon>
        <taxon>Apicomplexa</taxon>
        <taxon>Conoidasida</taxon>
        <taxon>Coccidia</taxon>
        <taxon>Eucoccidiorida</taxon>
        <taxon>Eimeriorina</taxon>
        <taxon>Eimeriidae</taxon>
        <taxon>Eimeria</taxon>
    </lineage>
</organism>
<reference evidence="2" key="2">
    <citation type="submission" date="2013-10" db="EMBL/GenBank/DDBJ databases">
        <authorList>
            <person name="Aslett M."/>
        </authorList>
    </citation>
    <scope>NUCLEOTIDE SEQUENCE</scope>
    <source>
        <strain evidence="2">Houghton</strain>
    </source>
</reference>
<evidence type="ECO:0000313" key="2">
    <source>
        <dbReference type="EMBL" id="CDI82017.1"/>
    </source>
</evidence>
<gene>
    <name evidence="2" type="ORF">EAH_00024790</name>
</gene>
<dbReference type="VEuPathDB" id="ToxoDB:EAH_00024790"/>
<proteinExistence type="predicted"/>
<sequence>MGGDWREVQKRLLIEESDAWFDRHGMRLQLLRLPLSLPPNCSSWADVAAQLQLYPLHLKLLNHQRLLAKRIKANWSFSAYGRNCPSDPRNRHLPFRLQPLPRAVAAELPQLSRELLCEDFDGLLLTVHSKQVRPKPSSGKNEVPNTVGFSKVFGGCLIESLASNERQLRALWVNHRLSARSTRLLLQVMLPRAVVEAFALEAFTYVPSPLQQQYQQQTRVQSFKSVFIDRRDLDLWPRQCWMLLPAIKNFGWPLHYDIKGKAAAVHLDAGVSESLTCSCQLSRTCLRPSEQATVDRFLMVTEPLLHLLLPPRAERRGLKIDNHPLFCRQEQSPSSASASAAKRKQGRKRKRSPQESLQEDALGGERKGWREFIGSGRDEELAREAACLLSGCAYSPPPSLFSKEDEWCGLTPEDVLNLVSDCEQEESGDESRGAQSAAVTQAKPSASGRHTKQASARQPPQKPSGFSAVKTPQNPPPQSSRGRSRSTAGPPSNAPARWPATLREGCLQAHCSPLSSQQSPTDFGDRGIEGHTKPCPQDSILTDPGKGLVAAGDGLNLAGEVGGGVRRSLRVSKKSKQASS</sequence>
<feature type="region of interest" description="Disordered" evidence="1">
    <location>
        <begin position="560"/>
        <end position="580"/>
    </location>
</feature>
<name>U6GR44_EIMAC</name>
<dbReference type="RefSeq" id="XP_013248439.1">
    <property type="nucleotide sequence ID" value="XM_013392985.1"/>
</dbReference>
<feature type="region of interest" description="Disordered" evidence="1">
    <location>
        <begin position="422"/>
        <end position="546"/>
    </location>
</feature>
<protein>
    <submittedName>
        <fullName evidence="2">Uncharacterized protein</fullName>
    </submittedName>
</protein>
<feature type="compositionally biased region" description="Basic residues" evidence="1">
    <location>
        <begin position="341"/>
        <end position="351"/>
    </location>
</feature>
<dbReference type="OrthoDB" id="346945at2759"/>
<keyword evidence="3" id="KW-1185">Reference proteome</keyword>
<feature type="compositionally biased region" description="Basic residues" evidence="1">
    <location>
        <begin position="567"/>
        <end position="580"/>
    </location>
</feature>
<evidence type="ECO:0000313" key="3">
    <source>
        <dbReference type="Proteomes" id="UP000018050"/>
    </source>
</evidence>
<feature type="compositionally biased region" description="Polar residues" evidence="1">
    <location>
        <begin position="433"/>
        <end position="444"/>
    </location>
</feature>
<accession>U6GR44</accession>
<feature type="compositionally biased region" description="Low complexity" evidence="1">
    <location>
        <begin position="329"/>
        <end position="340"/>
    </location>
</feature>
<dbReference type="GeneID" id="25270549"/>
<evidence type="ECO:0000256" key="1">
    <source>
        <dbReference type="SAM" id="MobiDB-lite"/>
    </source>
</evidence>
<feature type="region of interest" description="Disordered" evidence="1">
    <location>
        <begin position="329"/>
        <end position="364"/>
    </location>
</feature>